<organism evidence="8 9">
    <name type="scientific">Mycolicibacterium gadium</name>
    <name type="common">Mycobacterium gadium</name>
    <dbReference type="NCBI Taxonomy" id="1794"/>
    <lineage>
        <taxon>Bacteria</taxon>
        <taxon>Bacillati</taxon>
        <taxon>Actinomycetota</taxon>
        <taxon>Actinomycetes</taxon>
        <taxon>Mycobacteriales</taxon>
        <taxon>Mycobacteriaceae</taxon>
        <taxon>Mycolicibacterium</taxon>
    </lineage>
</organism>
<dbReference type="SUPFAM" id="SSF50129">
    <property type="entry name" value="GroES-like"/>
    <property type="match status" value="1"/>
</dbReference>
<protein>
    <submittedName>
        <fullName evidence="8">Threonine dehydrogenase</fullName>
    </submittedName>
</protein>
<dbReference type="Pfam" id="PF08240">
    <property type="entry name" value="ADH_N"/>
    <property type="match status" value="1"/>
</dbReference>
<dbReference type="PROSITE" id="PS00059">
    <property type="entry name" value="ADH_ZINC"/>
    <property type="match status" value="1"/>
</dbReference>
<sequence>MKATVITGPNQTQVIDVPKPTVGPNDVLIKMRACGICGSDSLYISMGGLGKGHMPLGHEPAGEIVEIGSAVTGFAIGDHVVVNPMIAPSGIIGNGGESGALAEYLLIENAVRGTSAEVVPGHIPFEVAALNEPMAVARHGVNRCEAKPSDTVVIFGAGPIGLGATIGFKSAGVRHVVVADLIPTRLEKALAVGADAVINSAEEDVTKRLVELHGAGDSMFPGKAGTDIYFDAAGAPPVISTALSAAKTGARLCVVAVHKEPVPVDFLNIMSNEITIVGSIGYPDEIFEVTRDIIANWEKYAVIVSHTIPFADVDEALRMASTPSAADKVVVVFE</sequence>
<dbReference type="EMBL" id="AP022608">
    <property type="protein sequence ID" value="BBZ21342.1"/>
    <property type="molecule type" value="Genomic_DNA"/>
</dbReference>
<proteinExistence type="inferred from homology"/>
<feature type="domain" description="Alcohol dehydrogenase-like C-terminal" evidence="6">
    <location>
        <begin position="159"/>
        <end position="288"/>
    </location>
</feature>
<dbReference type="Gene3D" id="3.40.50.720">
    <property type="entry name" value="NAD(P)-binding Rossmann-like Domain"/>
    <property type="match status" value="1"/>
</dbReference>
<dbReference type="PANTHER" id="PTHR43401:SF2">
    <property type="entry name" value="L-THREONINE 3-DEHYDROGENASE"/>
    <property type="match status" value="1"/>
</dbReference>
<dbReference type="InterPro" id="IPR002328">
    <property type="entry name" value="ADH_Zn_CS"/>
</dbReference>
<evidence type="ECO:0000256" key="1">
    <source>
        <dbReference type="ARBA" id="ARBA00001947"/>
    </source>
</evidence>
<name>A0A7I7WW94_MYCGU</name>
<evidence type="ECO:0000256" key="4">
    <source>
        <dbReference type="ARBA" id="ARBA00023002"/>
    </source>
</evidence>
<dbReference type="InterPro" id="IPR013154">
    <property type="entry name" value="ADH-like_N"/>
</dbReference>
<gene>
    <name evidence="8" type="primary">gutB</name>
    <name evidence="8" type="ORF">MGAD_56770</name>
</gene>
<dbReference type="InterPro" id="IPR036291">
    <property type="entry name" value="NAD(P)-bd_dom_sf"/>
</dbReference>
<dbReference type="SUPFAM" id="SSF51735">
    <property type="entry name" value="NAD(P)-binding Rossmann-fold domains"/>
    <property type="match status" value="1"/>
</dbReference>
<evidence type="ECO:0000256" key="2">
    <source>
        <dbReference type="ARBA" id="ARBA00022723"/>
    </source>
</evidence>
<dbReference type="InterPro" id="IPR011032">
    <property type="entry name" value="GroES-like_sf"/>
</dbReference>
<dbReference type="InterPro" id="IPR050129">
    <property type="entry name" value="Zn_alcohol_dh"/>
</dbReference>
<dbReference type="GO" id="GO:0016491">
    <property type="term" value="F:oxidoreductase activity"/>
    <property type="evidence" value="ECO:0007669"/>
    <property type="project" value="UniProtKB-KW"/>
</dbReference>
<dbReference type="GO" id="GO:0008270">
    <property type="term" value="F:zinc ion binding"/>
    <property type="evidence" value="ECO:0007669"/>
    <property type="project" value="InterPro"/>
</dbReference>
<comment type="cofactor">
    <cofactor evidence="1 5">
        <name>Zn(2+)</name>
        <dbReference type="ChEBI" id="CHEBI:29105"/>
    </cofactor>
</comment>
<dbReference type="AlphaFoldDB" id="A0A7I7WW94"/>
<keyword evidence="4" id="KW-0560">Oxidoreductase</keyword>
<dbReference type="InterPro" id="IPR013149">
    <property type="entry name" value="ADH-like_C"/>
</dbReference>
<dbReference type="PANTHER" id="PTHR43401">
    <property type="entry name" value="L-THREONINE 3-DEHYDROGENASE"/>
    <property type="match status" value="1"/>
</dbReference>
<dbReference type="Gene3D" id="3.90.180.10">
    <property type="entry name" value="Medium-chain alcohol dehydrogenases, catalytic domain"/>
    <property type="match status" value="1"/>
</dbReference>
<reference evidence="8 9" key="1">
    <citation type="journal article" date="2019" name="Emerg. Microbes Infect.">
        <title>Comprehensive subspecies identification of 175 nontuberculous mycobacteria species based on 7547 genomic profiles.</title>
        <authorList>
            <person name="Matsumoto Y."/>
            <person name="Kinjo T."/>
            <person name="Motooka D."/>
            <person name="Nabeya D."/>
            <person name="Jung N."/>
            <person name="Uechi K."/>
            <person name="Horii T."/>
            <person name="Iida T."/>
            <person name="Fujita J."/>
            <person name="Nakamura S."/>
        </authorList>
    </citation>
    <scope>NUCLEOTIDE SEQUENCE [LARGE SCALE GENOMIC DNA]</scope>
    <source>
        <strain evidence="8 9">JCM 12688</strain>
    </source>
</reference>
<evidence type="ECO:0000259" key="6">
    <source>
        <dbReference type="Pfam" id="PF00107"/>
    </source>
</evidence>
<evidence type="ECO:0000313" key="9">
    <source>
        <dbReference type="Proteomes" id="UP000466187"/>
    </source>
</evidence>
<evidence type="ECO:0000256" key="3">
    <source>
        <dbReference type="ARBA" id="ARBA00022833"/>
    </source>
</evidence>
<dbReference type="KEGG" id="mgad:MGAD_56770"/>
<dbReference type="Proteomes" id="UP000466187">
    <property type="component" value="Chromosome"/>
</dbReference>
<dbReference type="RefSeq" id="WP_163690087.1">
    <property type="nucleotide sequence ID" value="NZ_AP022608.1"/>
</dbReference>
<evidence type="ECO:0000313" key="8">
    <source>
        <dbReference type="EMBL" id="BBZ21342.1"/>
    </source>
</evidence>
<feature type="domain" description="Alcohol dehydrogenase-like N-terminal" evidence="7">
    <location>
        <begin position="23"/>
        <end position="109"/>
    </location>
</feature>
<comment type="similarity">
    <text evidence="5">Belongs to the zinc-containing alcohol dehydrogenase family.</text>
</comment>
<evidence type="ECO:0000256" key="5">
    <source>
        <dbReference type="RuleBase" id="RU361277"/>
    </source>
</evidence>
<accession>A0A7I7WW94</accession>
<keyword evidence="2 5" id="KW-0479">Metal-binding</keyword>
<evidence type="ECO:0000259" key="7">
    <source>
        <dbReference type="Pfam" id="PF08240"/>
    </source>
</evidence>
<keyword evidence="3 5" id="KW-0862">Zinc</keyword>
<dbReference type="Pfam" id="PF00107">
    <property type="entry name" value="ADH_zinc_N"/>
    <property type="match status" value="1"/>
</dbReference>